<evidence type="ECO:0000256" key="1">
    <source>
        <dbReference type="SAM" id="MobiDB-lite"/>
    </source>
</evidence>
<dbReference type="PANTHER" id="PTHR34662">
    <property type="entry name" value="OS04G0422700 PROTEIN"/>
    <property type="match status" value="1"/>
</dbReference>
<feature type="compositionally biased region" description="Pro residues" evidence="1">
    <location>
        <begin position="87"/>
        <end position="97"/>
    </location>
</feature>
<dbReference type="EMBL" id="JAGGNH010000005">
    <property type="protein sequence ID" value="KAJ0973309.1"/>
    <property type="molecule type" value="Genomic_DNA"/>
</dbReference>
<dbReference type="PANTHER" id="PTHR34662:SF3">
    <property type="entry name" value="OS04G0422700 PROTEIN"/>
    <property type="match status" value="1"/>
</dbReference>
<dbReference type="InterPro" id="IPR008972">
    <property type="entry name" value="Cupredoxin"/>
</dbReference>
<gene>
    <name evidence="2" type="ORF">J5N97_021268</name>
</gene>
<evidence type="ECO:0000313" key="3">
    <source>
        <dbReference type="Proteomes" id="UP001085076"/>
    </source>
</evidence>
<keyword evidence="3" id="KW-1185">Reference proteome</keyword>
<dbReference type="Proteomes" id="UP001085076">
    <property type="component" value="Miscellaneous, Linkage group lg05"/>
</dbReference>
<reference evidence="2" key="1">
    <citation type="submission" date="2021-03" db="EMBL/GenBank/DDBJ databases">
        <authorList>
            <person name="Li Z."/>
            <person name="Yang C."/>
        </authorList>
    </citation>
    <scope>NUCLEOTIDE SEQUENCE</scope>
    <source>
        <strain evidence="2">Dzin_1.0</strain>
        <tissue evidence="2">Leaf</tissue>
    </source>
</reference>
<sequence length="193" mass="20706">MNTLSIIQVGDSLVFKHKQQENIYLFNNQRAFHQCNFAQANLLHHLTWHPPQPGNYYFSTRSCESGEKLSLRVLTLTPPQHSSAAPAFPPLAAPPPTSGGDLPSLPSNGWVPTSPIPNNGPSPSPTSEAGIPFINSNPAVPIPTGETDSTTIRPLPMSGDGTQVVGLGWKHPIQMEVVVVLTIMISFALGLCP</sequence>
<protein>
    <submittedName>
        <fullName evidence="2">Uncharacterized protein</fullName>
    </submittedName>
</protein>
<proteinExistence type="predicted"/>
<dbReference type="SUPFAM" id="SSF49503">
    <property type="entry name" value="Cupredoxins"/>
    <property type="match status" value="1"/>
</dbReference>
<comment type="caution">
    <text evidence="2">The sequence shown here is derived from an EMBL/GenBank/DDBJ whole genome shotgun (WGS) entry which is preliminary data.</text>
</comment>
<evidence type="ECO:0000313" key="2">
    <source>
        <dbReference type="EMBL" id="KAJ0973309.1"/>
    </source>
</evidence>
<feature type="compositionally biased region" description="Pro residues" evidence="1">
    <location>
        <begin position="114"/>
        <end position="124"/>
    </location>
</feature>
<accession>A0A9D5HE51</accession>
<reference evidence="2" key="2">
    <citation type="journal article" date="2022" name="Hortic Res">
        <title>The genome of Dioscorea zingiberensis sheds light on the biosynthesis, origin and evolution of the medicinally important diosgenin saponins.</title>
        <authorList>
            <person name="Li Y."/>
            <person name="Tan C."/>
            <person name="Li Z."/>
            <person name="Guo J."/>
            <person name="Li S."/>
            <person name="Chen X."/>
            <person name="Wang C."/>
            <person name="Dai X."/>
            <person name="Yang H."/>
            <person name="Song W."/>
            <person name="Hou L."/>
            <person name="Xu J."/>
            <person name="Tong Z."/>
            <person name="Xu A."/>
            <person name="Yuan X."/>
            <person name="Wang W."/>
            <person name="Yang Q."/>
            <person name="Chen L."/>
            <person name="Sun Z."/>
            <person name="Wang K."/>
            <person name="Pan B."/>
            <person name="Chen J."/>
            <person name="Bao Y."/>
            <person name="Liu F."/>
            <person name="Qi X."/>
            <person name="Gang D.R."/>
            <person name="Wen J."/>
            <person name="Li J."/>
        </authorList>
    </citation>
    <scope>NUCLEOTIDE SEQUENCE</scope>
    <source>
        <strain evidence="2">Dzin_1.0</strain>
    </source>
</reference>
<dbReference type="OrthoDB" id="10259572at2759"/>
<dbReference type="AlphaFoldDB" id="A0A9D5HE51"/>
<feature type="region of interest" description="Disordered" evidence="1">
    <location>
        <begin position="80"/>
        <end position="156"/>
    </location>
</feature>
<dbReference type="Gene3D" id="2.60.40.420">
    <property type="entry name" value="Cupredoxins - blue copper proteins"/>
    <property type="match status" value="1"/>
</dbReference>
<organism evidence="2 3">
    <name type="scientific">Dioscorea zingiberensis</name>
    <dbReference type="NCBI Taxonomy" id="325984"/>
    <lineage>
        <taxon>Eukaryota</taxon>
        <taxon>Viridiplantae</taxon>
        <taxon>Streptophyta</taxon>
        <taxon>Embryophyta</taxon>
        <taxon>Tracheophyta</taxon>
        <taxon>Spermatophyta</taxon>
        <taxon>Magnoliopsida</taxon>
        <taxon>Liliopsida</taxon>
        <taxon>Dioscoreales</taxon>
        <taxon>Dioscoreaceae</taxon>
        <taxon>Dioscorea</taxon>
    </lineage>
</organism>
<name>A0A9D5HE51_9LILI</name>